<dbReference type="Gene3D" id="3.30.420.40">
    <property type="match status" value="2"/>
</dbReference>
<organism evidence="2 3">
    <name type="scientific">Tritrichomonas musculus</name>
    <dbReference type="NCBI Taxonomy" id="1915356"/>
    <lineage>
        <taxon>Eukaryota</taxon>
        <taxon>Metamonada</taxon>
        <taxon>Parabasalia</taxon>
        <taxon>Tritrichomonadida</taxon>
        <taxon>Tritrichomonadidae</taxon>
        <taxon>Tritrichomonas</taxon>
    </lineage>
</organism>
<comment type="similarity">
    <text evidence="1">Belongs to the actin family.</text>
</comment>
<evidence type="ECO:0000256" key="1">
    <source>
        <dbReference type="RuleBase" id="RU000487"/>
    </source>
</evidence>
<reference evidence="2 3" key="1">
    <citation type="submission" date="2024-04" db="EMBL/GenBank/DDBJ databases">
        <title>Tritrichomonas musculus Genome.</title>
        <authorList>
            <person name="Alves-Ferreira E."/>
            <person name="Grigg M."/>
            <person name="Lorenzi H."/>
            <person name="Galac M."/>
        </authorList>
    </citation>
    <scope>NUCLEOTIDE SEQUENCE [LARGE SCALE GENOMIC DNA]</scope>
    <source>
        <strain evidence="2 3">EAF2021</strain>
    </source>
</reference>
<evidence type="ECO:0000313" key="3">
    <source>
        <dbReference type="Proteomes" id="UP001470230"/>
    </source>
</evidence>
<dbReference type="Pfam" id="PF00022">
    <property type="entry name" value="Actin"/>
    <property type="match status" value="2"/>
</dbReference>
<protein>
    <submittedName>
        <fullName evidence="2">Actin</fullName>
    </submittedName>
</protein>
<dbReference type="PANTHER" id="PTHR11937">
    <property type="entry name" value="ACTIN"/>
    <property type="match status" value="1"/>
</dbReference>
<evidence type="ECO:0000313" key="2">
    <source>
        <dbReference type="EMBL" id="KAK8876156.1"/>
    </source>
</evidence>
<proteinExistence type="inferred from homology"/>
<dbReference type="PRINTS" id="PR00190">
    <property type="entry name" value="ACTIN"/>
</dbReference>
<accession>A0ABR2JEF0</accession>
<dbReference type="InterPro" id="IPR043129">
    <property type="entry name" value="ATPase_NBD"/>
</dbReference>
<dbReference type="SUPFAM" id="SSF53067">
    <property type="entry name" value="Actin-like ATPase domain"/>
    <property type="match status" value="2"/>
</dbReference>
<dbReference type="Gene3D" id="3.90.640.10">
    <property type="entry name" value="Actin, Chain A, domain 4"/>
    <property type="match status" value="1"/>
</dbReference>
<name>A0ABR2JEF0_9EUKA</name>
<gene>
    <name evidence="2" type="ORF">M9Y10_006345</name>
</gene>
<comment type="caution">
    <text evidence="2">The sequence shown here is derived from an EMBL/GenBank/DDBJ whole genome shotgun (WGS) entry which is preliminary data.</text>
</comment>
<dbReference type="InterPro" id="IPR004000">
    <property type="entry name" value="Actin"/>
</dbReference>
<dbReference type="EMBL" id="JAPFFF010000012">
    <property type="protein sequence ID" value="KAK8876156.1"/>
    <property type="molecule type" value="Genomic_DNA"/>
</dbReference>
<dbReference type="SMART" id="SM00268">
    <property type="entry name" value="ACTIN"/>
    <property type="match status" value="1"/>
</dbReference>
<keyword evidence="3" id="KW-1185">Reference proteome</keyword>
<sequence>MEKIIVLDIGSGFCKIGFGGEPHPRYIYPSIVGKPKKERKNTFIGYAENCDQIEDVGENCKAAIQNISYPIIKGKINDWEGVKALIEHGFDLLIGKKDIQNHPIVITDSIYGERESRLKIAELMFNEYHASHFYVDYQPFFSLTSKIGYSTGLVVEIGDGVTQIFPCIGTMPLKTGMMKYPIGGSMITRFLLKILNIQELNANHLHDLSIIKERYCRVSLDFLDEKSKIKEKQFEYKNHLFQIGVQQIEGPEILFDPPMDTMYEEGIHHIINNSILSCKESTQDYLYENIILSGGVVATKGFKERLEKELCSLAPNRKIKITALPNPNESAWRGASRYSKYPKYFLENFAISRKEYEQYGSDVIENRCFSLGNNGK</sequence>
<dbReference type="Proteomes" id="UP001470230">
    <property type="component" value="Unassembled WGS sequence"/>
</dbReference>